<feature type="compositionally biased region" description="Basic and acidic residues" evidence="1">
    <location>
        <begin position="44"/>
        <end position="59"/>
    </location>
</feature>
<name>A0AAD9IGP7_PROWI</name>
<reference evidence="2" key="1">
    <citation type="submission" date="2021-01" db="EMBL/GenBank/DDBJ databases">
        <authorList>
            <person name="Eckstrom K.M.E."/>
        </authorList>
    </citation>
    <scope>NUCLEOTIDE SEQUENCE</scope>
    <source>
        <strain evidence="2">UVCC 0001</strain>
    </source>
</reference>
<keyword evidence="3" id="KW-1185">Reference proteome</keyword>
<feature type="compositionally biased region" description="Gly residues" evidence="1">
    <location>
        <begin position="29"/>
        <end position="43"/>
    </location>
</feature>
<accession>A0AAD9IGP7</accession>
<dbReference type="Proteomes" id="UP001255856">
    <property type="component" value="Unassembled WGS sequence"/>
</dbReference>
<feature type="region of interest" description="Disordered" evidence="1">
    <location>
        <begin position="98"/>
        <end position="124"/>
    </location>
</feature>
<evidence type="ECO:0000256" key="1">
    <source>
        <dbReference type="SAM" id="MobiDB-lite"/>
    </source>
</evidence>
<dbReference type="AlphaFoldDB" id="A0AAD9IGP7"/>
<proteinExistence type="predicted"/>
<evidence type="ECO:0000313" key="2">
    <source>
        <dbReference type="EMBL" id="KAK2075937.1"/>
    </source>
</evidence>
<gene>
    <name evidence="2" type="ORF">QBZ16_001273</name>
</gene>
<comment type="caution">
    <text evidence="2">The sequence shown here is derived from an EMBL/GenBank/DDBJ whole genome shotgun (WGS) entry which is preliminary data.</text>
</comment>
<feature type="region of interest" description="Disordered" evidence="1">
    <location>
        <begin position="21"/>
        <end position="59"/>
    </location>
</feature>
<organism evidence="2 3">
    <name type="scientific">Prototheca wickerhamii</name>
    <dbReference type="NCBI Taxonomy" id="3111"/>
    <lineage>
        <taxon>Eukaryota</taxon>
        <taxon>Viridiplantae</taxon>
        <taxon>Chlorophyta</taxon>
        <taxon>core chlorophytes</taxon>
        <taxon>Trebouxiophyceae</taxon>
        <taxon>Chlorellales</taxon>
        <taxon>Chlorellaceae</taxon>
        <taxon>Prototheca</taxon>
    </lineage>
</organism>
<evidence type="ECO:0000313" key="3">
    <source>
        <dbReference type="Proteomes" id="UP001255856"/>
    </source>
</evidence>
<sequence>MATESPLRGLTVPNTCLALSRPARRKKLGGGGGPWDGGSGGGGGRDDGEGRDDWSDDWRPAPAPLAVLWSLVCAFAVTHSTAYLLSVAATALTVSGGAWRDGQAAGGRESAALESDSGLGAAAV</sequence>
<protein>
    <submittedName>
        <fullName evidence="2">Uncharacterized protein</fullName>
    </submittedName>
</protein>
<dbReference type="EMBL" id="JASFZW010000012">
    <property type="protein sequence ID" value="KAK2075937.1"/>
    <property type="molecule type" value="Genomic_DNA"/>
</dbReference>